<evidence type="ECO:0000256" key="1">
    <source>
        <dbReference type="SAM" id="MobiDB-lite"/>
    </source>
</evidence>
<feature type="compositionally biased region" description="Polar residues" evidence="1">
    <location>
        <begin position="885"/>
        <end position="899"/>
    </location>
</feature>
<feature type="region of interest" description="Disordered" evidence="1">
    <location>
        <begin position="881"/>
        <end position="983"/>
    </location>
</feature>
<feature type="compositionally biased region" description="Pro residues" evidence="1">
    <location>
        <begin position="902"/>
        <end position="911"/>
    </location>
</feature>
<feature type="compositionally biased region" description="Polar residues" evidence="1">
    <location>
        <begin position="924"/>
        <end position="937"/>
    </location>
</feature>
<protein>
    <submittedName>
        <fullName evidence="2">Uncharacterized protein</fullName>
    </submittedName>
</protein>
<proteinExistence type="predicted"/>
<organism evidence="2 3">
    <name type="scientific">Aureibacter tunicatorum</name>
    <dbReference type="NCBI Taxonomy" id="866807"/>
    <lineage>
        <taxon>Bacteria</taxon>
        <taxon>Pseudomonadati</taxon>
        <taxon>Bacteroidota</taxon>
        <taxon>Cytophagia</taxon>
        <taxon>Cytophagales</taxon>
        <taxon>Persicobacteraceae</taxon>
        <taxon>Aureibacter</taxon>
    </lineage>
</organism>
<comment type="caution">
    <text evidence="2">The sequence shown here is derived from an EMBL/GenBank/DDBJ whole genome shotgun (WGS) entry which is preliminary data.</text>
</comment>
<dbReference type="EMBL" id="JAVDQD010000001">
    <property type="protein sequence ID" value="MDR6237309.1"/>
    <property type="molecule type" value="Genomic_DNA"/>
</dbReference>
<reference evidence="2" key="1">
    <citation type="submission" date="2023-07" db="EMBL/GenBank/DDBJ databases">
        <title>Genomic Encyclopedia of Type Strains, Phase IV (KMG-IV): sequencing the most valuable type-strain genomes for metagenomic binning, comparative biology and taxonomic classification.</title>
        <authorList>
            <person name="Goeker M."/>
        </authorList>
    </citation>
    <scope>NUCLEOTIDE SEQUENCE</scope>
    <source>
        <strain evidence="2">DSM 26174</strain>
    </source>
</reference>
<feature type="region of interest" description="Disordered" evidence="1">
    <location>
        <begin position="326"/>
        <end position="382"/>
    </location>
</feature>
<feature type="compositionally biased region" description="Basic and acidic residues" evidence="1">
    <location>
        <begin position="938"/>
        <end position="972"/>
    </location>
</feature>
<sequence length="983" mass="112860">MIYSKRQVSSKKAKAPSGQAGLNAVQLMPNVEENAPVSIGQPPIQALMSLNTFKHMTMDPSHDAAKNRFKEHPEIAHIEVLLARYEDLASRSFNMPRYKSRIQVLYELERHCNKWYSRFPLHSNKSAPYHPYTVGILDLIDDIDLEYIKVLDEFTEYRETCGIFLNRLEGMWVPDNAQTETERVHEHFHRRRDSQEEGLEQSLMVSYEMIHTDHSKREDLSRASEQTTGAQRDQPPTLEAANVLGGAQSLTPSEKYNDRFFTLFDQRGDGTGFQIYYNELPPDEVEHRMEQLRTASISQSIAPSKARSRALERTIRERASTYRLDMESHRSGTTTVRPKGPRRSTTIGRRGTQKSQQDLRTTSMDKSGATPSFLPQPTSESEQLHARLQLGSLSMGARRMPRIKAVQEWLDMDPSQNLEGTFKNKLQSLNLRLMMCPTGRLILEKAMHLGPNMEPHQHPFNYEHYRINVFAHTWNDETAYFLGDSPEYQEIDVQTGTSQPLTRREKLAKLFKRRKKFIAPPEPFHSPKEALNSIGRDPLGGIEKSDILIAANPRKETKFLDKSKFWDEQKKEGYLTLTPKVIEYCRVLIQAIVTQYKHKFRTVNDETAFAHYLENQVRKELKLTERAYQPENVHERFARDKVLSTERMYGKEYASQIAKARKMHVDDEWVEEKDGEYERISGYDNYDAPRITPKYDPYTNTVTVPRLFEVLSGLPGTDVPDMGDLRQEFRTVFVEGEQHRSDEFSIINASTDSRAHDFDDETTVHSPLLTRSRRSRLNTETLDEDSSLEMHRSFANSLNLQDLNATQTNPLLEDSIEFKRSAPTTVSDKKRYEDFKRKRRFKKLMHSYDVVRPRTLPNSSENSFEDVEKTMHLHRTLSGHIEIPPQTSTPGPQTVSVTVDINPPPTSPIVGPPDSSLGVIPEASSATNQISLGSNDSIKSESPRPKRKSQEDEFFGSHDSRHRTYAEGETSLKSKRKSSSSSS</sequence>
<feature type="compositionally biased region" description="Polar residues" evidence="1">
    <location>
        <begin position="343"/>
        <end position="381"/>
    </location>
</feature>
<dbReference type="AlphaFoldDB" id="A0AAE4BNX3"/>
<evidence type="ECO:0000313" key="3">
    <source>
        <dbReference type="Proteomes" id="UP001185092"/>
    </source>
</evidence>
<feature type="compositionally biased region" description="Basic residues" evidence="1">
    <location>
        <begin position="973"/>
        <end position="983"/>
    </location>
</feature>
<feature type="region of interest" description="Disordered" evidence="1">
    <location>
        <begin position="214"/>
        <end position="235"/>
    </location>
</feature>
<evidence type="ECO:0000313" key="2">
    <source>
        <dbReference type="EMBL" id="MDR6237309.1"/>
    </source>
</evidence>
<name>A0AAE4BNX3_9BACT</name>
<dbReference type="Proteomes" id="UP001185092">
    <property type="component" value="Unassembled WGS sequence"/>
</dbReference>
<accession>A0AAE4BNX3</accession>
<keyword evidence="3" id="KW-1185">Reference proteome</keyword>
<gene>
    <name evidence="2" type="ORF">HNQ88_000285</name>
</gene>
<dbReference type="RefSeq" id="WP_309936763.1">
    <property type="nucleotide sequence ID" value="NZ_AP025305.1"/>
</dbReference>